<evidence type="ECO:0000313" key="3">
    <source>
        <dbReference type="Proteomes" id="UP001456524"/>
    </source>
</evidence>
<evidence type="ECO:0000256" key="1">
    <source>
        <dbReference type="SAM" id="MobiDB-lite"/>
    </source>
</evidence>
<feature type="region of interest" description="Disordered" evidence="1">
    <location>
        <begin position="173"/>
        <end position="252"/>
    </location>
</feature>
<comment type="caution">
    <text evidence="2">The sequence shown here is derived from an EMBL/GenBank/DDBJ whole genome shotgun (WGS) entry which is preliminary data.</text>
</comment>
<dbReference type="EMBL" id="JBBWUH010000001">
    <property type="protein sequence ID" value="KAK8177170.1"/>
    <property type="molecule type" value="Genomic_DNA"/>
</dbReference>
<protein>
    <submittedName>
        <fullName evidence="2">Uncharacterized protein</fullName>
    </submittedName>
</protein>
<accession>A0ABR1Y5Y6</accession>
<keyword evidence="3" id="KW-1185">Reference proteome</keyword>
<sequence length="279" mass="31866">MTAAMASGGGGKPPDKPNNNKSHYKSGRRQKFYATRCVRCREAKHCAWNKCARRCQFCHTFNHVGEFCRHPPSLAFYVRHAHVRLPPHLRSKAAQATFLKGPRTAPDQTRSYSDVATGRTTTPARSTSPAASAYNTEPGASMNDNTGLGGPSAGYEFVNETANVFSRARQLLSNTNAPPRPEPQNAQQTRNSRHQQRRSIQPRSYQQQGYHQPRSYHEPRNFPQALNDRYRPRHYQRSWNDQQPSIKKEDEEYIKKEEEDVKIKVEEADVKVKTEDLDD</sequence>
<proteinExistence type="predicted"/>
<organism evidence="2 3">
    <name type="scientific">Phyllosticta citrichinensis</name>
    <dbReference type="NCBI Taxonomy" id="1130410"/>
    <lineage>
        <taxon>Eukaryota</taxon>
        <taxon>Fungi</taxon>
        <taxon>Dikarya</taxon>
        <taxon>Ascomycota</taxon>
        <taxon>Pezizomycotina</taxon>
        <taxon>Dothideomycetes</taxon>
        <taxon>Dothideomycetes incertae sedis</taxon>
        <taxon>Botryosphaeriales</taxon>
        <taxon>Phyllostictaceae</taxon>
        <taxon>Phyllosticta</taxon>
    </lineage>
</organism>
<dbReference type="Proteomes" id="UP001456524">
    <property type="component" value="Unassembled WGS sequence"/>
</dbReference>
<gene>
    <name evidence="2" type="ORF">IWX90DRAFT_10028</name>
</gene>
<feature type="compositionally biased region" description="Polar residues" evidence="1">
    <location>
        <begin position="198"/>
        <end position="210"/>
    </location>
</feature>
<evidence type="ECO:0000313" key="2">
    <source>
        <dbReference type="EMBL" id="KAK8177170.1"/>
    </source>
</evidence>
<feature type="compositionally biased region" description="Low complexity" evidence="1">
    <location>
        <begin position="116"/>
        <end position="133"/>
    </location>
</feature>
<feature type="region of interest" description="Disordered" evidence="1">
    <location>
        <begin position="1"/>
        <end position="26"/>
    </location>
</feature>
<feature type="region of interest" description="Disordered" evidence="1">
    <location>
        <begin position="102"/>
        <end position="154"/>
    </location>
</feature>
<reference evidence="2 3" key="1">
    <citation type="journal article" date="2022" name="G3 (Bethesda)">
        <title>Enemy or ally: a genomic approach to elucidate the lifestyle of Phyllosticta citrichinaensis.</title>
        <authorList>
            <person name="Buijs V.A."/>
            <person name="Groenewald J.Z."/>
            <person name="Haridas S."/>
            <person name="LaButti K.M."/>
            <person name="Lipzen A."/>
            <person name="Martin F.M."/>
            <person name="Barry K."/>
            <person name="Grigoriev I.V."/>
            <person name="Crous P.W."/>
            <person name="Seidl M.F."/>
        </authorList>
    </citation>
    <scope>NUCLEOTIDE SEQUENCE [LARGE SCALE GENOMIC DNA]</scope>
    <source>
        <strain evidence="2 3">CBS 129764</strain>
    </source>
</reference>
<name>A0ABR1Y5Y6_9PEZI</name>